<organism evidence="1 2">
    <name type="scientific">Streptomyces sanyensis</name>
    <dbReference type="NCBI Taxonomy" id="568869"/>
    <lineage>
        <taxon>Bacteria</taxon>
        <taxon>Bacillati</taxon>
        <taxon>Actinomycetota</taxon>
        <taxon>Actinomycetes</taxon>
        <taxon>Kitasatosporales</taxon>
        <taxon>Streptomycetaceae</taxon>
        <taxon>Streptomyces</taxon>
    </lineage>
</organism>
<dbReference type="EMBL" id="BAABJV010000003">
    <property type="protein sequence ID" value="GAA4772887.1"/>
    <property type="molecule type" value="Genomic_DNA"/>
</dbReference>
<reference evidence="2" key="1">
    <citation type="journal article" date="2019" name="Int. J. Syst. Evol. Microbiol.">
        <title>The Global Catalogue of Microorganisms (GCM) 10K type strain sequencing project: providing services to taxonomists for standard genome sequencing and annotation.</title>
        <authorList>
            <consortium name="The Broad Institute Genomics Platform"/>
            <consortium name="The Broad Institute Genome Sequencing Center for Infectious Disease"/>
            <person name="Wu L."/>
            <person name="Ma J."/>
        </authorList>
    </citation>
    <scope>NUCLEOTIDE SEQUENCE [LARGE SCALE GENOMIC DNA]</scope>
    <source>
        <strain evidence="2">JCM 18324</strain>
    </source>
</reference>
<gene>
    <name evidence="1" type="ORF">GCM10023329_20720</name>
</gene>
<evidence type="ECO:0000313" key="1">
    <source>
        <dbReference type="EMBL" id="GAA4772887.1"/>
    </source>
</evidence>
<evidence type="ECO:0008006" key="3">
    <source>
        <dbReference type="Google" id="ProtNLM"/>
    </source>
</evidence>
<keyword evidence="2" id="KW-1185">Reference proteome</keyword>
<name>A0ABP9A4L0_9ACTN</name>
<proteinExistence type="predicted"/>
<accession>A0ABP9A4L0</accession>
<protein>
    <recommendedName>
        <fullName evidence="3">Transposase</fullName>
    </recommendedName>
</protein>
<dbReference type="RefSeq" id="WP_345612334.1">
    <property type="nucleotide sequence ID" value="NZ_BAABJV010000003.1"/>
</dbReference>
<dbReference type="Proteomes" id="UP001501147">
    <property type="component" value="Unassembled WGS sequence"/>
</dbReference>
<comment type="caution">
    <text evidence="1">The sequence shown here is derived from an EMBL/GenBank/DDBJ whole genome shotgun (WGS) entry which is preliminary data.</text>
</comment>
<sequence length="127" mass="13855">MSRRRRSLPRDWIAANSLKVEDLAAPGKLRPALKAISLTLKGKKGALRIALDQGRCRPGRSRPPGRPQPHGPFRFYAKILRGRQHKANELIDVAALYISTEDLPLITHGNGKPPLPGAGKVVAPSMT</sequence>
<evidence type="ECO:0000313" key="2">
    <source>
        <dbReference type="Proteomes" id="UP001501147"/>
    </source>
</evidence>